<dbReference type="Proteomes" id="UP001151760">
    <property type="component" value="Unassembled WGS sequence"/>
</dbReference>
<feature type="compositionally biased region" description="Polar residues" evidence="1">
    <location>
        <begin position="451"/>
        <end position="468"/>
    </location>
</feature>
<sequence length="479" mass="56368">MNPEGNQIVPDVSKPLPLGGPPGQVTIQSQYFFNRDLEYLLSGDKERRHALSISKMKATHYPDFGLEELVPSLWIESEWEYDISAFYGMSHWWFKPKEFYIARHSAPFDRRAVMSHIRILSISESDFKNLHLNDIEDLYLLHFQGKLNHLPGLDKVHLFNVKKKNVYKMRRAVIYRDKNDKKKMMRETVVHKFSDDTLTRILEKLDHMVKDFVLFKFNPGMEHIIWSKDDKRRSKEFIEVIERRLEIRRIFRNLESFVLVPMILPELGDLPRDNQLVSVEVLSYDLKRSKSENKGIRPTEMELVLNQTQQVDIEKVAVSSSLRSLKPKRTIESRAKRSSINLIGTLFQYTCLSHTVKTRIILRVLRIIFVVLPEHPSDTQVFTMKMEILLEPTSNKLLVGNFKNKEYSSFQDQERYEYVSPEVTRTQDNERTQDDDQRLHWVADHKKAQDHIQSTSISHKSNITTSKYKISKEESKTTS</sequence>
<evidence type="ECO:0000313" key="3">
    <source>
        <dbReference type="Proteomes" id="UP001151760"/>
    </source>
</evidence>
<gene>
    <name evidence="2" type="ORF">Tco_0976590</name>
</gene>
<name>A0ABQ5EHP2_9ASTR</name>
<proteinExistence type="predicted"/>
<feature type="compositionally biased region" description="Basic and acidic residues" evidence="1">
    <location>
        <begin position="470"/>
        <end position="479"/>
    </location>
</feature>
<feature type="region of interest" description="Disordered" evidence="1">
    <location>
        <begin position="1"/>
        <end position="20"/>
    </location>
</feature>
<evidence type="ECO:0000256" key="1">
    <source>
        <dbReference type="SAM" id="MobiDB-lite"/>
    </source>
</evidence>
<comment type="caution">
    <text evidence="2">The sequence shown here is derived from an EMBL/GenBank/DDBJ whole genome shotgun (WGS) entry which is preliminary data.</text>
</comment>
<protein>
    <recommendedName>
        <fullName evidence="4">Ycf1</fullName>
    </recommendedName>
</protein>
<organism evidence="2 3">
    <name type="scientific">Tanacetum coccineum</name>
    <dbReference type="NCBI Taxonomy" id="301880"/>
    <lineage>
        <taxon>Eukaryota</taxon>
        <taxon>Viridiplantae</taxon>
        <taxon>Streptophyta</taxon>
        <taxon>Embryophyta</taxon>
        <taxon>Tracheophyta</taxon>
        <taxon>Spermatophyta</taxon>
        <taxon>Magnoliopsida</taxon>
        <taxon>eudicotyledons</taxon>
        <taxon>Gunneridae</taxon>
        <taxon>Pentapetalae</taxon>
        <taxon>asterids</taxon>
        <taxon>campanulids</taxon>
        <taxon>Asterales</taxon>
        <taxon>Asteraceae</taxon>
        <taxon>Asteroideae</taxon>
        <taxon>Anthemideae</taxon>
        <taxon>Anthemidinae</taxon>
        <taxon>Tanacetum</taxon>
    </lineage>
</organism>
<reference evidence="2" key="1">
    <citation type="journal article" date="2022" name="Int. J. Mol. Sci.">
        <title>Draft Genome of Tanacetum Coccineum: Genomic Comparison of Closely Related Tanacetum-Family Plants.</title>
        <authorList>
            <person name="Yamashiro T."/>
            <person name="Shiraishi A."/>
            <person name="Nakayama K."/>
            <person name="Satake H."/>
        </authorList>
    </citation>
    <scope>NUCLEOTIDE SEQUENCE</scope>
</reference>
<evidence type="ECO:0008006" key="4">
    <source>
        <dbReference type="Google" id="ProtNLM"/>
    </source>
</evidence>
<feature type="region of interest" description="Disordered" evidence="1">
    <location>
        <begin position="445"/>
        <end position="479"/>
    </location>
</feature>
<accession>A0ABQ5EHP2</accession>
<evidence type="ECO:0000313" key="2">
    <source>
        <dbReference type="EMBL" id="GJT50433.1"/>
    </source>
</evidence>
<dbReference type="EMBL" id="BQNB010016320">
    <property type="protein sequence ID" value="GJT50433.1"/>
    <property type="molecule type" value="Genomic_DNA"/>
</dbReference>
<keyword evidence="3" id="KW-1185">Reference proteome</keyword>
<reference evidence="2" key="2">
    <citation type="submission" date="2022-01" db="EMBL/GenBank/DDBJ databases">
        <authorList>
            <person name="Yamashiro T."/>
            <person name="Shiraishi A."/>
            <person name="Satake H."/>
            <person name="Nakayama K."/>
        </authorList>
    </citation>
    <scope>NUCLEOTIDE SEQUENCE</scope>
</reference>